<sequence>MEPTANHRRGRWGQDRRLEFIDSRLQWSGRLNRSSLTEFFGISVPQASLDLSEYQAQAPENMVYDRSEKSYRAATGFRPLLVDPTSSRYLAELYALTTGMIPADVSFLADVPKTAIVRHPTRSVQTDLLRAVLDAIRTGDSIEINYQSMSRPEPTRRQISPRGLAYDGARWHVRAFCHRREAFCDFVFARVMDYVAPLPAQHVPEVDEEWERLLMIVIGPHPDLSPGQRRAIELDYEMVDGQLALSTRQCLAYYLLRRLGVHRRTEDLPGNEQQIVLLNRAELAQHVPGLIES</sequence>
<protein>
    <submittedName>
        <fullName evidence="4">Uncharacterized protein</fullName>
    </submittedName>
</protein>
<dbReference type="InterPro" id="IPR051534">
    <property type="entry name" value="CBASS_pafABC_assoc_protein"/>
</dbReference>
<dbReference type="PROSITE" id="PS52050">
    <property type="entry name" value="WYL"/>
    <property type="match status" value="1"/>
</dbReference>
<dbReference type="InterPro" id="IPR016634">
    <property type="entry name" value="CapW-like"/>
</dbReference>
<evidence type="ECO:0000313" key="4">
    <source>
        <dbReference type="EMBL" id="CAD0331059.1"/>
    </source>
</evidence>
<dbReference type="AlphaFoldDB" id="A0A6V7DB20"/>
<dbReference type="Pfam" id="PF13280">
    <property type="entry name" value="WYL"/>
    <property type="match status" value="1"/>
</dbReference>
<feature type="domain" description="WYL" evidence="1">
    <location>
        <begin position="128"/>
        <end position="191"/>
    </location>
</feature>
<gene>
    <name evidence="4" type="ORF">CFBP498_21860</name>
</gene>
<dbReference type="Pfam" id="PF26109">
    <property type="entry name" value="WHD_BrxR"/>
    <property type="match status" value="1"/>
</dbReference>
<evidence type="ECO:0000313" key="5">
    <source>
        <dbReference type="Proteomes" id="UP000515406"/>
    </source>
</evidence>
<evidence type="ECO:0000259" key="1">
    <source>
        <dbReference type="Pfam" id="PF13280"/>
    </source>
</evidence>
<dbReference type="Pfam" id="PF26107">
    <property type="entry name" value="BrxR_CTD"/>
    <property type="match status" value="1"/>
</dbReference>
<feature type="domain" description="DNA-binding transcriptional repressor CapW winged helix-turn-helix" evidence="3">
    <location>
        <begin position="14"/>
        <end position="93"/>
    </location>
</feature>
<feature type="domain" description="DNA-binding transcriptional repressor CapW C-terminal dimerisation" evidence="2">
    <location>
        <begin position="215"/>
        <end position="283"/>
    </location>
</feature>
<accession>A0A6V7DB20</accession>
<dbReference type="PIRSF" id="PIRSF015558">
    <property type="entry name" value="Txn_reg_DeoR_prd"/>
    <property type="match status" value="1"/>
</dbReference>
<reference evidence="4 5" key="1">
    <citation type="submission" date="2020-07" db="EMBL/GenBank/DDBJ databases">
        <authorList>
            <person name="Pothier F. J."/>
        </authorList>
    </citation>
    <scope>NUCLEOTIDE SEQUENCE [LARGE SCALE GENOMIC DNA]</scope>
    <source>
        <strain evidence="4 5">CFBP 498</strain>
    </source>
</reference>
<name>A0A6V7DB20_9XANT</name>
<dbReference type="PANTHER" id="PTHR34580:SF3">
    <property type="entry name" value="PROTEIN PAFB"/>
    <property type="match status" value="1"/>
</dbReference>
<keyword evidence="5" id="KW-1185">Reference proteome</keyword>
<dbReference type="Proteomes" id="UP000515406">
    <property type="component" value="Chromosome"/>
</dbReference>
<dbReference type="InterPro" id="IPR026881">
    <property type="entry name" value="WYL_dom"/>
</dbReference>
<proteinExistence type="predicted"/>
<dbReference type="InterPro" id="IPR059020">
    <property type="entry name" value="CapW_CTD"/>
</dbReference>
<dbReference type="EMBL" id="LR828257">
    <property type="protein sequence ID" value="CAD0331059.1"/>
    <property type="molecule type" value="Genomic_DNA"/>
</dbReference>
<evidence type="ECO:0000259" key="2">
    <source>
        <dbReference type="Pfam" id="PF26107"/>
    </source>
</evidence>
<dbReference type="InterPro" id="IPR059019">
    <property type="entry name" value="WHD_CapW"/>
</dbReference>
<dbReference type="EMBL" id="LR828257">
    <property type="protein sequence ID" value="CAD0331049.1"/>
    <property type="molecule type" value="Genomic_DNA"/>
</dbReference>
<evidence type="ECO:0000259" key="3">
    <source>
        <dbReference type="Pfam" id="PF26109"/>
    </source>
</evidence>
<organism evidence="4 5">
    <name type="scientific">Xanthomonas hortorum pv. vitians</name>
    <dbReference type="NCBI Taxonomy" id="83224"/>
    <lineage>
        <taxon>Bacteria</taxon>
        <taxon>Pseudomonadati</taxon>
        <taxon>Pseudomonadota</taxon>
        <taxon>Gammaproteobacteria</taxon>
        <taxon>Lysobacterales</taxon>
        <taxon>Lysobacteraceae</taxon>
        <taxon>Xanthomonas</taxon>
    </lineage>
</organism>
<dbReference type="PANTHER" id="PTHR34580">
    <property type="match status" value="1"/>
</dbReference>